<dbReference type="PROSITE" id="PS52029">
    <property type="entry name" value="LD_TPASE"/>
    <property type="match status" value="1"/>
</dbReference>
<reference evidence="10 11" key="1">
    <citation type="submission" date="2023-08" db="EMBL/GenBank/DDBJ databases">
        <authorList>
            <person name="Girao M."/>
            <person name="Carvalho M.F."/>
        </authorList>
    </citation>
    <scope>NUCLEOTIDE SEQUENCE [LARGE SCALE GENOMIC DNA]</scope>
    <source>
        <strain evidence="10 11">CC-R104</strain>
    </source>
</reference>
<evidence type="ECO:0000256" key="6">
    <source>
        <dbReference type="ARBA" id="ARBA00023316"/>
    </source>
</evidence>
<dbReference type="PROSITE" id="PS51318">
    <property type="entry name" value="TAT"/>
    <property type="match status" value="1"/>
</dbReference>
<gene>
    <name evidence="10" type="ORF">Q8814_02465</name>
</gene>
<keyword evidence="4 7" id="KW-0573">Peptidoglycan synthesis</keyword>
<dbReference type="Pfam" id="PF17964">
    <property type="entry name" value="Big_10"/>
    <property type="match status" value="1"/>
</dbReference>
<evidence type="ECO:0000313" key="10">
    <source>
        <dbReference type="EMBL" id="MEE2030988.1"/>
    </source>
</evidence>
<keyword evidence="11" id="KW-1185">Reference proteome</keyword>
<evidence type="ECO:0000256" key="2">
    <source>
        <dbReference type="ARBA" id="ARBA00022679"/>
    </source>
</evidence>
<dbReference type="Gene3D" id="2.60.40.3710">
    <property type="match status" value="1"/>
</dbReference>
<evidence type="ECO:0000256" key="3">
    <source>
        <dbReference type="ARBA" id="ARBA00022960"/>
    </source>
</evidence>
<keyword evidence="2" id="KW-0808">Transferase</keyword>
<dbReference type="InterPro" id="IPR050979">
    <property type="entry name" value="LD-transpeptidase"/>
</dbReference>
<name>A0ABU7JLR8_9NOCA</name>
<dbReference type="PANTHER" id="PTHR30582">
    <property type="entry name" value="L,D-TRANSPEPTIDASE"/>
    <property type="match status" value="1"/>
</dbReference>
<comment type="caution">
    <text evidence="10">The sequence shown here is derived from an EMBL/GenBank/DDBJ whole genome shotgun (WGS) entry which is preliminary data.</text>
</comment>
<dbReference type="RefSeq" id="WP_330150408.1">
    <property type="nucleotide sequence ID" value="NZ_JAUZMZ010000007.1"/>
</dbReference>
<evidence type="ECO:0000256" key="1">
    <source>
        <dbReference type="ARBA" id="ARBA00004752"/>
    </source>
</evidence>
<dbReference type="CDD" id="cd16913">
    <property type="entry name" value="YkuD_like"/>
    <property type="match status" value="1"/>
</dbReference>
<protein>
    <submittedName>
        <fullName evidence="10">L,D-transpeptidase</fullName>
    </submittedName>
</protein>
<dbReference type="InterPro" id="IPR041280">
    <property type="entry name" value="Big_10"/>
</dbReference>
<dbReference type="SUPFAM" id="SSF141523">
    <property type="entry name" value="L,D-transpeptidase catalytic domain-like"/>
    <property type="match status" value="1"/>
</dbReference>
<evidence type="ECO:0000256" key="8">
    <source>
        <dbReference type="SAM" id="SignalP"/>
    </source>
</evidence>
<organism evidence="10 11">
    <name type="scientific">Rhodococcus chondri</name>
    <dbReference type="NCBI Taxonomy" id="3065941"/>
    <lineage>
        <taxon>Bacteria</taxon>
        <taxon>Bacillati</taxon>
        <taxon>Actinomycetota</taxon>
        <taxon>Actinomycetes</taxon>
        <taxon>Mycobacteriales</taxon>
        <taxon>Nocardiaceae</taxon>
        <taxon>Rhodococcus</taxon>
    </lineage>
</organism>
<evidence type="ECO:0000256" key="5">
    <source>
        <dbReference type="ARBA" id="ARBA00023315"/>
    </source>
</evidence>
<feature type="active site" description="Proton donor/acceptor" evidence="7">
    <location>
        <position position="252"/>
    </location>
</feature>
<dbReference type="Pfam" id="PF03734">
    <property type="entry name" value="YkuD"/>
    <property type="match status" value="1"/>
</dbReference>
<evidence type="ECO:0000256" key="4">
    <source>
        <dbReference type="ARBA" id="ARBA00022984"/>
    </source>
</evidence>
<proteinExistence type="predicted"/>
<keyword evidence="5" id="KW-0012">Acyltransferase</keyword>
<dbReference type="InterPro" id="IPR038063">
    <property type="entry name" value="Transpep_catalytic_dom"/>
</dbReference>
<dbReference type="EMBL" id="JAUZMZ010000007">
    <property type="protein sequence ID" value="MEE2030988.1"/>
    <property type="molecule type" value="Genomic_DNA"/>
</dbReference>
<keyword evidence="6 7" id="KW-0961">Cell wall biogenesis/degradation</keyword>
<feature type="active site" description="Nucleophile" evidence="7">
    <location>
        <position position="270"/>
    </location>
</feature>
<dbReference type="PANTHER" id="PTHR30582:SF2">
    <property type="entry name" value="L,D-TRANSPEPTIDASE YCIB-RELATED"/>
    <property type="match status" value="1"/>
</dbReference>
<evidence type="ECO:0000256" key="7">
    <source>
        <dbReference type="PROSITE-ProRule" id="PRU01373"/>
    </source>
</evidence>
<dbReference type="InterPro" id="IPR006311">
    <property type="entry name" value="TAT_signal"/>
</dbReference>
<evidence type="ECO:0000259" key="9">
    <source>
        <dbReference type="PROSITE" id="PS52029"/>
    </source>
</evidence>
<comment type="pathway">
    <text evidence="1 7">Cell wall biogenesis; peptidoglycan biosynthesis.</text>
</comment>
<keyword evidence="3 7" id="KW-0133">Cell shape</keyword>
<keyword evidence="8" id="KW-0732">Signal</keyword>
<feature type="signal peptide" evidence="8">
    <location>
        <begin position="1"/>
        <end position="40"/>
    </location>
</feature>
<dbReference type="Gene3D" id="2.40.440.10">
    <property type="entry name" value="L,D-transpeptidase catalytic domain-like"/>
    <property type="match status" value="1"/>
</dbReference>
<evidence type="ECO:0000313" key="11">
    <source>
        <dbReference type="Proteomes" id="UP001331936"/>
    </source>
</evidence>
<accession>A0ABU7JLR8</accession>
<feature type="domain" description="L,D-TPase catalytic" evidence="9">
    <location>
        <begin position="169"/>
        <end position="294"/>
    </location>
</feature>
<sequence>MFETQALTSRGKTRRRSARVVAALAGAAAVALSMAGPASAAPLWPGGPDAPSVEELIQGFVPPTGSQAPVLPAPPAAAAPFSAPSVNPSSGETVGVAQPIIIRFNEAVGDRAAAERAIGITTQPPVGGHFYWASNTQVRWKPFEFWPAHTAVTVNAGGTQSSFTVGDALVTVADNNTKTITVTRNGEVVRTMPTSFGKPGYDTPNGTYIVGEQLRDMYMDSSTYGVPVDSPEGYRTYVEYATRMSNSGIFLHAAPWSEWAQGNTNVSHGCLNVSTADGKWFFENAKKGDPVIVQNTAGGTLNGWDGLGDWNL</sequence>
<dbReference type="Proteomes" id="UP001331936">
    <property type="component" value="Unassembled WGS sequence"/>
</dbReference>
<feature type="chain" id="PRO_5047024071" evidence="8">
    <location>
        <begin position="41"/>
        <end position="312"/>
    </location>
</feature>
<dbReference type="InterPro" id="IPR005490">
    <property type="entry name" value="LD_TPept_cat_dom"/>
</dbReference>